<protein>
    <submittedName>
        <fullName evidence="4">N(G),N(G)-dimethylarginine dimethylaminohydrolase</fullName>
    </submittedName>
</protein>
<dbReference type="GO" id="GO:0016597">
    <property type="term" value="F:amino acid binding"/>
    <property type="evidence" value="ECO:0007669"/>
    <property type="project" value="TreeGrafter"/>
</dbReference>
<dbReference type="PANTHER" id="PTHR12737">
    <property type="entry name" value="DIMETHYLARGININE DIMETHYLAMINOHYDROLASE"/>
    <property type="match status" value="1"/>
</dbReference>
<evidence type="ECO:0000256" key="1">
    <source>
        <dbReference type="ARBA" id="ARBA00008532"/>
    </source>
</evidence>
<evidence type="ECO:0000313" key="4">
    <source>
        <dbReference type="EMBL" id="MTH75704.1"/>
    </source>
</evidence>
<dbReference type="Pfam" id="PF19420">
    <property type="entry name" value="DDAH_eukar"/>
    <property type="match status" value="1"/>
</dbReference>
<gene>
    <name evidence="4" type="ORF">GLX26_01085</name>
</gene>
<keyword evidence="2 4" id="KW-0378">Hydrolase</keyword>
<organism evidence="4">
    <name type="scientific">Metamycoplasma hominis</name>
    <name type="common">Mycoplasma hominis</name>
    <dbReference type="NCBI Taxonomy" id="2098"/>
    <lineage>
        <taxon>Bacteria</taxon>
        <taxon>Bacillati</taxon>
        <taxon>Mycoplasmatota</taxon>
        <taxon>Mycoplasmoidales</taxon>
        <taxon>Metamycoplasmataceae</taxon>
        <taxon>Metamycoplasma</taxon>
    </lineage>
</organism>
<dbReference type="AlphaFoldDB" id="A0A6A8PYY3"/>
<sequence>MCNCKKCNDCKDCKDCCKSCEKPLKNKFNSIIVKTPCAAMVNGISSAGLHPDYELAKKQHKDYIEKLKTCGVDITVLPLNEKYPDSCFVEDTAVIIPGELAILTNPGAKTRNGEKVEMLPALKKYFDDGHIAKIEAPGTVDGGDVMMVGDTYYIGMSERTNRDGIRQFHNILAKIGKKLVPVPMTEMLHLKTGVNYLEHNNLLIAGEFVNYPTFDSFNKIVVPADEAYAANCIWVNETVIVPEGYPKTLKAIQDLGIYRVITCDTSEYRKLDGGLSCLSLRFRTLDKK</sequence>
<dbReference type="GO" id="GO:0016403">
    <property type="term" value="F:dimethylargininase activity"/>
    <property type="evidence" value="ECO:0007669"/>
    <property type="project" value="TreeGrafter"/>
</dbReference>
<feature type="active site" description="Nucleophile" evidence="3">
    <location>
        <position position="277"/>
    </location>
</feature>
<comment type="caution">
    <text evidence="4">The sequence shown here is derived from an EMBL/GenBank/DDBJ whole genome shotgun (WGS) entry which is preliminary data.</text>
</comment>
<feature type="active site" description="Proton donor" evidence="3">
    <location>
        <position position="189"/>
    </location>
</feature>
<dbReference type="InterPro" id="IPR033199">
    <property type="entry name" value="DDAH-like"/>
</dbReference>
<dbReference type="GO" id="GO:0045429">
    <property type="term" value="P:positive regulation of nitric oxide biosynthetic process"/>
    <property type="evidence" value="ECO:0007669"/>
    <property type="project" value="TreeGrafter"/>
</dbReference>
<dbReference type="Gene3D" id="3.75.10.10">
    <property type="entry name" value="L-arginine/glycine Amidinotransferase, Chain A"/>
    <property type="match status" value="1"/>
</dbReference>
<name>A0A6A8PYY3_METHO</name>
<dbReference type="SUPFAM" id="SSF55909">
    <property type="entry name" value="Pentein"/>
    <property type="match status" value="1"/>
</dbReference>
<dbReference type="GO" id="GO:0000052">
    <property type="term" value="P:citrulline metabolic process"/>
    <property type="evidence" value="ECO:0007669"/>
    <property type="project" value="TreeGrafter"/>
</dbReference>
<proteinExistence type="inferred from homology"/>
<accession>A0A6A8PYY3</accession>
<dbReference type="GO" id="GO:0006525">
    <property type="term" value="P:arginine metabolic process"/>
    <property type="evidence" value="ECO:0007669"/>
    <property type="project" value="TreeGrafter"/>
</dbReference>
<evidence type="ECO:0000256" key="2">
    <source>
        <dbReference type="ARBA" id="ARBA00022801"/>
    </source>
</evidence>
<evidence type="ECO:0000256" key="3">
    <source>
        <dbReference type="PIRSR" id="PIRSR633199-1"/>
    </source>
</evidence>
<comment type="similarity">
    <text evidence="1">Belongs to the DDAH family.</text>
</comment>
<dbReference type="PANTHER" id="PTHR12737:SF9">
    <property type="entry name" value="DIMETHYLARGININASE"/>
    <property type="match status" value="1"/>
</dbReference>
<reference evidence="4" key="1">
    <citation type="submission" date="2019-11" db="EMBL/GenBank/DDBJ databases">
        <title>Draft genome sequence of Mycoplasma hominis strain MH-1.</title>
        <authorList>
            <person name="Ruan Z."/>
            <person name="Zhang J."/>
            <person name="Xie X."/>
        </authorList>
    </citation>
    <scope>NUCLEOTIDE SEQUENCE</scope>
    <source>
        <strain evidence="4">MH-1</strain>
    </source>
</reference>
<dbReference type="EMBL" id="WMLC01000011">
    <property type="protein sequence ID" value="MTH75704.1"/>
    <property type="molecule type" value="Genomic_DNA"/>
</dbReference>
<dbReference type="RefSeq" id="WP_160331706.1">
    <property type="nucleotide sequence ID" value="NZ_JBFWID010000001.1"/>
</dbReference>